<protein>
    <submittedName>
        <fullName evidence="5">RRM domain protein Bruno3</fullName>
    </submittedName>
</protein>
<evidence type="ECO:0000256" key="2">
    <source>
        <dbReference type="ARBA" id="ARBA00022884"/>
    </source>
</evidence>
<proteinExistence type="evidence at transcript level"/>
<dbReference type="SMART" id="SM00360">
    <property type="entry name" value="RRM"/>
    <property type="match status" value="2"/>
</dbReference>
<dbReference type="FunFam" id="3.30.70.330:FF:000421">
    <property type="entry name" value="CUGBP Elav-like family member 4"/>
    <property type="match status" value="1"/>
</dbReference>
<keyword evidence="1" id="KW-0677">Repeat</keyword>
<dbReference type="Gene3D" id="3.30.70.330">
    <property type="match status" value="2"/>
</dbReference>
<name>A0AAU7VEV0_9ANNE</name>
<dbReference type="PROSITE" id="PS50102">
    <property type="entry name" value="RRM"/>
    <property type="match status" value="2"/>
</dbReference>
<evidence type="ECO:0000256" key="3">
    <source>
        <dbReference type="PROSITE-ProRule" id="PRU00176"/>
    </source>
</evidence>
<feature type="domain" description="RRM" evidence="4">
    <location>
        <begin position="31"/>
        <end position="111"/>
    </location>
</feature>
<evidence type="ECO:0000259" key="4">
    <source>
        <dbReference type="PROSITE" id="PS50102"/>
    </source>
</evidence>
<keyword evidence="2 3" id="KW-0694">RNA-binding</keyword>
<sequence>MFCSVQPYRMDCSYPLNLKAIEGKGCSSEDRKLFVGMLNKQQVEDDVRELFLPFGTIEECTILRDQAGNSKGCAFVKFTSNAEAMCAINALHGSQTMPGASSSLVVKFADTEKERQLRRMQQMTGGALTILNPFTIPQLPPYPTLPRGACTPLAYAPMISQSSVMAAVPGGYVTSSPLVTANNHLNHFTPPPLTPLGSLCHGMSSPSFTNTTTVNSNEIALSPMTVTTFPIHASPSVQPTMLDPSLLPHYPVNSIIGGDFSIPAYAGIPQYHSIAGYPFTDASLQQLFAPVLASTSTAQKEGPEGCNLFIYHLPQEFGDTELTQMFLPFGNIISAKVYIDRATNQSKCFGFVSLDNAASAQAAIQAMNGFQIGMKRLKVQLKRPKDANRPY</sequence>
<gene>
    <name evidence="5" type="primary">bruno3</name>
</gene>
<evidence type="ECO:0000256" key="1">
    <source>
        <dbReference type="ARBA" id="ARBA00022737"/>
    </source>
</evidence>
<dbReference type="FunFam" id="3.30.70.330:FF:000007">
    <property type="entry name" value="CUGBP Elav-like family member 4 isoform 3"/>
    <property type="match status" value="1"/>
</dbReference>
<dbReference type="SUPFAM" id="SSF54928">
    <property type="entry name" value="RNA-binding domain, RBD"/>
    <property type="match status" value="1"/>
</dbReference>
<dbReference type="InterPro" id="IPR000504">
    <property type="entry name" value="RRM_dom"/>
</dbReference>
<dbReference type="CDD" id="cd12635">
    <property type="entry name" value="RRM2_CELF3_4_5_6"/>
    <property type="match status" value="1"/>
</dbReference>
<dbReference type="InterPro" id="IPR012677">
    <property type="entry name" value="Nucleotide-bd_a/b_plait_sf"/>
</dbReference>
<dbReference type="InterPro" id="IPR035979">
    <property type="entry name" value="RBD_domain_sf"/>
</dbReference>
<evidence type="ECO:0000313" key="5">
    <source>
        <dbReference type="EMBL" id="XBW67485.1"/>
    </source>
</evidence>
<reference evidence="5" key="2">
    <citation type="submission" date="2023-10" db="EMBL/GenBank/DDBJ databases">
        <authorList>
            <person name="Kostyuchenko R.P."/>
        </authorList>
    </citation>
    <scope>NUCLEOTIDE SEQUENCE</scope>
</reference>
<accession>A0AAU7VEV0</accession>
<reference evidence="5" key="1">
    <citation type="journal article" date="2023" name="Biology">
        <title>Germ Line/Multipotency Genes Show Differential Expression during Embryonic Development of the Annelid Enchytraeus coronatus.</title>
        <authorList>
            <person name="Kostyuchenko R.P."/>
            <person name="Nikanorova D.D."/>
            <person name="Amosov A.V."/>
        </authorList>
    </citation>
    <scope>NUCLEOTIDE SEQUENCE</scope>
</reference>
<dbReference type="PANTHER" id="PTHR24012">
    <property type="entry name" value="RNA BINDING PROTEIN"/>
    <property type="match status" value="1"/>
</dbReference>
<feature type="domain" description="RRM" evidence="4">
    <location>
        <begin position="306"/>
        <end position="384"/>
    </location>
</feature>
<dbReference type="EMBL" id="OR750690">
    <property type="protein sequence ID" value="XBW67485.1"/>
    <property type="molecule type" value="mRNA"/>
</dbReference>
<organism evidence="5">
    <name type="scientific">Enchytraeus coronatus</name>
    <dbReference type="NCBI Taxonomy" id="208440"/>
    <lineage>
        <taxon>Eukaryota</taxon>
        <taxon>Metazoa</taxon>
        <taxon>Spiralia</taxon>
        <taxon>Lophotrochozoa</taxon>
        <taxon>Annelida</taxon>
        <taxon>Clitellata</taxon>
        <taxon>Oligochaeta</taxon>
        <taxon>Enchytraeida</taxon>
        <taxon>Enchytraeidae</taxon>
        <taxon>Enchytraeus</taxon>
    </lineage>
</organism>
<dbReference type="AlphaFoldDB" id="A0AAU7VEV0"/>
<dbReference type="Pfam" id="PF00076">
    <property type="entry name" value="RRM_1"/>
    <property type="match status" value="2"/>
</dbReference>
<dbReference type="GO" id="GO:0003723">
    <property type="term" value="F:RNA binding"/>
    <property type="evidence" value="ECO:0007669"/>
    <property type="project" value="UniProtKB-UniRule"/>
</dbReference>